<dbReference type="InterPro" id="IPR013759">
    <property type="entry name" value="Topo_IIA_B_C"/>
</dbReference>
<comment type="caution">
    <text evidence="1">The sequence shown here is derived from an EMBL/GenBank/DDBJ whole genome shotgun (WGS) entry which is preliminary data.</text>
</comment>
<dbReference type="AlphaFoldDB" id="A0A9W4WSN8"/>
<dbReference type="GO" id="GO:0003677">
    <property type="term" value="F:DNA binding"/>
    <property type="evidence" value="ECO:0007669"/>
    <property type="project" value="InterPro"/>
</dbReference>
<evidence type="ECO:0000313" key="1">
    <source>
        <dbReference type="EMBL" id="CAI2184082.1"/>
    </source>
</evidence>
<reference evidence="1" key="1">
    <citation type="submission" date="2022-08" db="EMBL/GenBank/DDBJ databases">
        <authorList>
            <person name="Kallberg Y."/>
            <person name="Tangrot J."/>
            <person name="Rosling A."/>
        </authorList>
    </citation>
    <scope>NUCLEOTIDE SEQUENCE</scope>
    <source>
        <strain evidence="1">Wild A</strain>
    </source>
</reference>
<organism evidence="1 2">
    <name type="scientific">Funneliformis geosporum</name>
    <dbReference type="NCBI Taxonomy" id="1117311"/>
    <lineage>
        <taxon>Eukaryota</taxon>
        <taxon>Fungi</taxon>
        <taxon>Fungi incertae sedis</taxon>
        <taxon>Mucoromycota</taxon>
        <taxon>Glomeromycotina</taxon>
        <taxon>Glomeromycetes</taxon>
        <taxon>Glomerales</taxon>
        <taxon>Glomeraceae</taxon>
        <taxon>Funneliformis</taxon>
    </lineage>
</organism>
<dbReference type="Gene3D" id="3.40.50.670">
    <property type="match status" value="1"/>
</dbReference>
<dbReference type="GO" id="GO:0006265">
    <property type="term" value="P:DNA topological change"/>
    <property type="evidence" value="ECO:0007669"/>
    <property type="project" value="InterPro"/>
</dbReference>
<protein>
    <submittedName>
        <fullName evidence="1">9917_t:CDS:1</fullName>
    </submittedName>
</protein>
<proteinExistence type="predicted"/>
<dbReference type="EMBL" id="CAMKVN010003222">
    <property type="protein sequence ID" value="CAI2184082.1"/>
    <property type="molecule type" value="Genomic_DNA"/>
</dbReference>
<keyword evidence="2" id="KW-1185">Reference proteome</keyword>
<dbReference type="GO" id="GO:0003918">
    <property type="term" value="F:DNA topoisomerase type II (double strand cut, ATP-hydrolyzing) activity"/>
    <property type="evidence" value="ECO:0007669"/>
    <property type="project" value="InterPro"/>
</dbReference>
<sequence length="91" mass="10364">SLGSRNWMMQTSLVVEMRTLVLTERDTAKTLAVAGLSEVGNDNYGIFPLWNIGTLMEYHLIFQCDELQTMLNIVLASRGLRFSDSFLLRCF</sequence>
<dbReference type="InterPro" id="IPR013760">
    <property type="entry name" value="Topo_IIA-like_dom_sf"/>
</dbReference>
<evidence type="ECO:0000313" key="2">
    <source>
        <dbReference type="Proteomes" id="UP001153678"/>
    </source>
</evidence>
<dbReference type="GO" id="GO:0005524">
    <property type="term" value="F:ATP binding"/>
    <property type="evidence" value="ECO:0007669"/>
    <property type="project" value="InterPro"/>
</dbReference>
<name>A0A9W4WSN8_9GLOM</name>
<dbReference type="OrthoDB" id="3263287at2759"/>
<dbReference type="Proteomes" id="UP001153678">
    <property type="component" value="Unassembled WGS sequence"/>
</dbReference>
<feature type="non-terminal residue" evidence="1">
    <location>
        <position position="91"/>
    </location>
</feature>
<accession>A0A9W4WSN8</accession>
<gene>
    <name evidence="1" type="ORF">FWILDA_LOCUS11403</name>
</gene>
<dbReference type="SUPFAM" id="SSF56719">
    <property type="entry name" value="Type II DNA topoisomerase"/>
    <property type="match status" value="1"/>
</dbReference>